<organism evidence="1 2">
    <name type="scientific">Caenorhabditis japonica</name>
    <dbReference type="NCBI Taxonomy" id="281687"/>
    <lineage>
        <taxon>Eukaryota</taxon>
        <taxon>Metazoa</taxon>
        <taxon>Ecdysozoa</taxon>
        <taxon>Nematoda</taxon>
        <taxon>Chromadorea</taxon>
        <taxon>Rhabditida</taxon>
        <taxon>Rhabditina</taxon>
        <taxon>Rhabditomorpha</taxon>
        <taxon>Rhabditoidea</taxon>
        <taxon>Rhabditidae</taxon>
        <taxon>Peloderinae</taxon>
        <taxon>Caenorhabditis</taxon>
    </lineage>
</organism>
<reference evidence="2" key="1">
    <citation type="submission" date="2010-08" db="EMBL/GenBank/DDBJ databases">
        <authorList>
            <consortium name="Caenorhabditis japonica Sequencing Consortium"/>
            <person name="Wilson R.K."/>
        </authorList>
    </citation>
    <scope>NUCLEOTIDE SEQUENCE [LARGE SCALE GENOMIC DNA]</scope>
    <source>
        <strain evidence="2">DF5081</strain>
    </source>
</reference>
<dbReference type="EnsemblMetazoa" id="CJA37648.1">
    <property type="protein sequence ID" value="CJA37648.1"/>
    <property type="gene ID" value="WBGene00213495"/>
</dbReference>
<evidence type="ECO:0000313" key="2">
    <source>
        <dbReference type="Proteomes" id="UP000005237"/>
    </source>
</evidence>
<dbReference type="AlphaFoldDB" id="A0A8R1IJQ6"/>
<proteinExistence type="predicted"/>
<keyword evidence="2" id="KW-1185">Reference proteome</keyword>
<reference evidence="1" key="2">
    <citation type="submission" date="2022-06" db="UniProtKB">
        <authorList>
            <consortium name="EnsemblMetazoa"/>
        </authorList>
    </citation>
    <scope>IDENTIFICATION</scope>
    <source>
        <strain evidence="1">DF5081</strain>
    </source>
</reference>
<accession>A0A8R1IJQ6</accession>
<dbReference type="Proteomes" id="UP000005237">
    <property type="component" value="Unassembled WGS sequence"/>
</dbReference>
<protein>
    <submittedName>
        <fullName evidence="1">Uncharacterized protein</fullName>
    </submittedName>
</protein>
<sequence>LHGRGSSKSDHHRPAAHRHLRALLDTLLGVNVRQSDLDDGEKKQ</sequence>
<evidence type="ECO:0000313" key="1">
    <source>
        <dbReference type="EnsemblMetazoa" id="CJA37648.1"/>
    </source>
</evidence>
<name>A0A8R1IJQ6_CAEJA</name>